<evidence type="ECO:0000313" key="3">
    <source>
        <dbReference type="Proteomes" id="UP001153076"/>
    </source>
</evidence>
<protein>
    <recommendedName>
        <fullName evidence="1">Endonuclease/exonuclease/phosphatase domain-containing protein</fullName>
    </recommendedName>
</protein>
<dbReference type="InterPro" id="IPR036691">
    <property type="entry name" value="Endo/exonu/phosph_ase_sf"/>
</dbReference>
<feature type="domain" description="Endonuclease/exonuclease/phosphatase" evidence="1">
    <location>
        <begin position="59"/>
        <end position="256"/>
    </location>
</feature>
<keyword evidence="3" id="KW-1185">Reference proteome</keyword>
<dbReference type="AlphaFoldDB" id="A0A9Q1GH41"/>
<comment type="caution">
    <text evidence="2">The sequence shown here is derived from an EMBL/GenBank/DDBJ whole genome shotgun (WGS) entry which is preliminary data.</text>
</comment>
<gene>
    <name evidence="2" type="ORF">Cgig2_022214</name>
</gene>
<dbReference type="GO" id="GO:0003824">
    <property type="term" value="F:catalytic activity"/>
    <property type="evidence" value="ECO:0007669"/>
    <property type="project" value="InterPro"/>
</dbReference>
<dbReference type="InterPro" id="IPR005135">
    <property type="entry name" value="Endo/exonuclease/phosphatase"/>
</dbReference>
<dbReference type="Gene3D" id="3.60.10.10">
    <property type="entry name" value="Endonuclease/exonuclease/phosphatase"/>
    <property type="match status" value="1"/>
</dbReference>
<dbReference type="SUPFAM" id="SSF56219">
    <property type="entry name" value="DNase I-like"/>
    <property type="match status" value="1"/>
</dbReference>
<organism evidence="2 3">
    <name type="scientific">Carnegiea gigantea</name>
    <dbReference type="NCBI Taxonomy" id="171969"/>
    <lineage>
        <taxon>Eukaryota</taxon>
        <taxon>Viridiplantae</taxon>
        <taxon>Streptophyta</taxon>
        <taxon>Embryophyta</taxon>
        <taxon>Tracheophyta</taxon>
        <taxon>Spermatophyta</taxon>
        <taxon>Magnoliopsida</taxon>
        <taxon>eudicotyledons</taxon>
        <taxon>Gunneridae</taxon>
        <taxon>Pentapetalae</taxon>
        <taxon>Caryophyllales</taxon>
        <taxon>Cactineae</taxon>
        <taxon>Cactaceae</taxon>
        <taxon>Cactoideae</taxon>
        <taxon>Echinocereeae</taxon>
        <taxon>Carnegiea</taxon>
    </lineage>
</organism>
<dbReference type="Pfam" id="PF03372">
    <property type="entry name" value="Exo_endo_phos"/>
    <property type="match status" value="1"/>
</dbReference>
<dbReference type="Proteomes" id="UP001153076">
    <property type="component" value="Unassembled WGS sequence"/>
</dbReference>
<dbReference type="EMBL" id="JAKOGI010004367">
    <property type="protein sequence ID" value="KAJ8419818.1"/>
    <property type="molecule type" value="Genomic_DNA"/>
</dbReference>
<dbReference type="PANTHER" id="PTHR35218">
    <property type="entry name" value="RNASE H DOMAIN-CONTAINING PROTEIN"/>
    <property type="match status" value="1"/>
</dbReference>
<dbReference type="OrthoDB" id="1932741at2759"/>
<evidence type="ECO:0000259" key="1">
    <source>
        <dbReference type="Pfam" id="PF03372"/>
    </source>
</evidence>
<proteinExistence type="predicted"/>
<reference evidence="2" key="1">
    <citation type="submission" date="2022-04" db="EMBL/GenBank/DDBJ databases">
        <title>Carnegiea gigantea Genome sequencing and assembly v2.</title>
        <authorList>
            <person name="Copetti D."/>
            <person name="Sanderson M.J."/>
            <person name="Burquez A."/>
            <person name="Wojciechowski M.F."/>
        </authorList>
    </citation>
    <scope>NUCLEOTIDE SEQUENCE</scope>
    <source>
        <strain evidence="2">SGP5-SGP5p</strain>
        <tissue evidence="2">Aerial part</tissue>
    </source>
</reference>
<sequence length="269" mass="31771">MFRDSRQMMRVLSQYRKGQQRAHPAVKKVPRHYQKVRIHLNHVRKGSRRGFAPMDKICNWNIRGLNWSNKQEDAKFFLHEKQIGMVGLLETKVKERNVDLVADELLQGCSWRHNFNHNAKGRIWIAWRPGKYIVNIIAISNQFIHCKATQIRTMKSFFITYVYGANHELQRRDLWEALKHIASGMEEAWCMLGDFNSILYSGDRLGGMEVQDYEVKSFGECIATSELQELQCNGSHFTWTNKIIWSKIDRVFVDNSCFICNFFLYFAYF</sequence>
<name>A0A9Q1GH41_9CARY</name>
<dbReference type="PANTHER" id="PTHR35218:SF9">
    <property type="entry name" value="ENDONUCLEASE_EXONUCLEASE_PHOSPHATASE DOMAIN-CONTAINING PROTEIN"/>
    <property type="match status" value="1"/>
</dbReference>
<accession>A0A9Q1GH41</accession>
<evidence type="ECO:0000313" key="2">
    <source>
        <dbReference type="EMBL" id="KAJ8419818.1"/>
    </source>
</evidence>